<protein>
    <recommendedName>
        <fullName evidence="1">DUF6546 domain-containing protein</fullName>
    </recommendedName>
</protein>
<evidence type="ECO:0000313" key="3">
    <source>
        <dbReference type="Proteomes" id="UP000245910"/>
    </source>
</evidence>
<dbReference type="AlphaFoldDB" id="A0A2L2T830"/>
<dbReference type="EMBL" id="LN649229">
    <property type="protein sequence ID" value="CEI66098.1"/>
    <property type="molecule type" value="Genomic_DNA"/>
</dbReference>
<dbReference type="Pfam" id="PF20183">
    <property type="entry name" value="DUF6546"/>
    <property type="match status" value="1"/>
</dbReference>
<reference evidence="3" key="1">
    <citation type="submission" date="2014-10" db="EMBL/GenBank/DDBJ databases">
        <authorList>
            <person name="King R."/>
        </authorList>
    </citation>
    <scope>NUCLEOTIDE SEQUENCE [LARGE SCALE GENOMIC DNA]</scope>
    <source>
        <strain evidence="3">A3/5</strain>
    </source>
</reference>
<keyword evidence="3" id="KW-1185">Reference proteome</keyword>
<sequence length="140" mass="16139">MDMRPYEFAISGLDKTRRRQHPTPTRRHGEGGIVNATLVPWTGDIGIACAFVYMKGEKYVEINWRGTWDLDIGHHVMDAWNDVVTFHGVELRTTTPKRITEVIMSYGDAIYHELPCQVIQPTSLWQIRVENQYTTPPIRA</sequence>
<evidence type="ECO:0000259" key="1">
    <source>
        <dbReference type="Pfam" id="PF20183"/>
    </source>
</evidence>
<dbReference type="InterPro" id="IPR046676">
    <property type="entry name" value="DUF6546"/>
</dbReference>
<evidence type="ECO:0000313" key="2">
    <source>
        <dbReference type="EMBL" id="CEI66098.1"/>
    </source>
</evidence>
<feature type="domain" description="DUF6546" evidence="1">
    <location>
        <begin position="37"/>
        <end position="120"/>
    </location>
</feature>
<accession>A0A2L2T830</accession>
<organism evidence="2 3">
    <name type="scientific">Fusarium venenatum</name>
    <dbReference type="NCBI Taxonomy" id="56646"/>
    <lineage>
        <taxon>Eukaryota</taxon>
        <taxon>Fungi</taxon>
        <taxon>Dikarya</taxon>
        <taxon>Ascomycota</taxon>
        <taxon>Pezizomycotina</taxon>
        <taxon>Sordariomycetes</taxon>
        <taxon>Hypocreomycetidae</taxon>
        <taxon>Hypocreales</taxon>
        <taxon>Nectriaceae</taxon>
        <taxon>Fusarium</taxon>
    </lineage>
</organism>
<name>A0A2L2T830_9HYPO</name>
<dbReference type="STRING" id="56646.A0A2L2T830"/>
<proteinExistence type="predicted"/>
<dbReference type="Proteomes" id="UP000245910">
    <property type="component" value="Chromosome I"/>
</dbReference>